<dbReference type="InterPro" id="IPR013545">
    <property type="entry name" value="T2SS_protein-GspG_C"/>
</dbReference>
<dbReference type="InterPro" id="IPR012902">
    <property type="entry name" value="N_methyl_site"/>
</dbReference>
<keyword evidence="7" id="KW-0812">Transmembrane</keyword>
<dbReference type="RefSeq" id="WP_343844308.1">
    <property type="nucleotide sequence ID" value="NZ_BAAAEI010000007.1"/>
</dbReference>
<sequence>MNRLRLKVNGFTMMELLIVIMIIGLLASLVAPKMFSKVDSTQRKTAAAQMQMFETALDTYRLDLGSYPKSLDELVQSSSSGWDGPYLPKAVPMDPWGTPYAYQSPGPAGEPYSLMSYGKDKIPGGEGDNADIIHR</sequence>
<evidence type="ECO:0000256" key="3">
    <source>
        <dbReference type="ARBA" id="ARBA00020042"/>
    </source>
</evidence>
<dbReference type="Gene3D" id="3.30.700.10">
    <property type="entry name" value="Glycoprotein, Type 4 Pilin"/>
    <property type="match status" value="1"/>
</dbReference>
<comment type="similarity">
    <text evidence="2">Belongs to the GSP G family.</text>
</comment>
<keyword evidence="4" id="KW-1003">Cell membrane</keyword>
<evidence type="ECO:0000259" key="10">
    <source>
        <dbReference type="Pfam" id="PF08334"/>
    </source>
</evidence>
<comment type="caution">
    <text evidence="11">The sequence shown here is derived from an EMBL/GenBank/DDBJ whole genome shotgun (WGS) entry which is preliminary data.</text>
</comment>
<evidence type="ECO:0000256" key="9">
    <source>
        <dbReference type="ARBA" id="ARBA00023136"/>
    </source>
</evidence>
<evidence type="ECO:0000256" key="2">
    <source>
        <dbReference type="ARBA" id="ARBA00009984"/>
    </source>
</evidence>
<dbReference type="Pfam" id="PF07963">
    <property type="entry name" value="N_methyl"/>
    <property type="match status" value="1"/>
</dbReference>
<keyword evidence="8" id="KW-1133">Transmembrane helix</keyword>
<gene>
    <name evidence="11" type="primary">gspG_2</name>
    <name evidence="11" type="ORF">GCM10009092_17820</name>
</gene>
<keyword evidence="9" id="KW-0472">Membrane</keyword>
<dbReference type="SUPFAM" id="SSF54523">
    <property type="entry name" value="Pili subunits"/>
    <property type="match status" value="1"/>
</dbReference>
<evidence type="ECO:0000256" key="4">
    <source>
        <dbReference type="ARBA" id="ARBA00022475"/>
    </source>
</evidence>
<evidence type="ECO:0000256" key="7">
    <source>
        <dbReference type="ARBA" id="ARBA00022692"/>
    </source>
</evidence>
<dbReference type="EMBL" id="BAAAEI010000007">
    <property type="protein sequence ID" value="GAA0353906.1"/>
    <property type="molecule type" value="Genomic_DNA"/>
</dbReference>
<dbReference type="InterPro" id="IPR010054">
    <property type="entry name" value="Type2_sec_GspG"/>
</dbReference>
<comment type="subcellular location">
    <subcellularLocation>
        <location evidence="1">Cell inner membrane</location>
        <topology evidence="1">Single-pass membrane protein</topology>
    </subcellularLocation>
</comment>
<evidence type="ECO:0000313" key="11">
    <source>
        <dbReference type="EMBL" id="GAA0353906.1"/>
    </source>
</evidence>
<protein>
    <recommendedName>
        <fullName evidence="3">Type II secretion system core protein G</fullName>
    </recommendedName>
</protein>
<evidence type="ECO:0000256" key="5">
    <source>
        <dbReference type="ARBA" id="ARBA00022481"/>
    </source>
</evidence>
<organism evidence="11 12">
    <name type="scientific">Bowmanella denitrificans</name>
    <dbReference type="NCBI Taxonomy" id="366582"/>
    <lineage>
        <taxon>Bacteria</taxon>
        <taxon>Pseudomonadati</taxon>
        <taxon>Pseudomonadota</taxon>
        <taxon>Gammaproteobacteria</taxon>
        <taxon>Alteromonadales</taxon>
        <taxon>Alteromonadaceae</taxon>
        <taxon>Bowmanella</taxon>
    </lineage>
</organism>
<evidence type="ECO:0000256" key="8">
    <source>
        <dbReference type="ARBA" id="ARBA00022989"/>
    </source>
</evidence>
<name>A0ABN0X3F7_9ALTE</name>
<dbReference type="InterPro" id="IPR045584">
    <property type="entry name" value="Pilin-like"/>
</dbReference>
<dbReference type="PRINTS" id="PR00813">
    <property type="entry name" value="BCTERIALGSPG"/>
</dbReference>
<keyword evidence="6" id="KW-0997">Cell inner membrane</keyword>
<evidence type="ECO:0000256" key="6">
    <source>
        <dbReference type="ARBA" id="ARBA00022519"/>
    </source>
</evidence>
<dbReference type="NCBIfam" id="TIGR01710">
    <property type="entry name" value="typeII_sec_gspG"/>
    <property type="match status" value="1"/>
</dbReference>
<proteinExistence type="inferred from homology"/>
<evidence type="ECO:0000256" key="1">
    <source>
        <dbReference type="ARBA" id="ARBA00004377"/>
    </source>
</evidence>
<accession>A0ABN0X3F7</accession>
<dbReference type="PANTHER" id="PTHR30093:SF45">
    <property type="entry name" value="TYPE II SECRETION SYSTEM CORE PROTEIN G"/>
    <property type="match status" value="1"/>
</dbReference>
<evidence type="ECO:0000313" key="12">
    <source>
        <dbReference type="Proteomes" id="UP001501757"/>
    </source>
</evidence>
<feature type="domain" description="Type II secretion system protein GspG C-terminal" evidence="10">
    <location>
        <begin position="34"/>
        <end position="133"/>
    </location>
</feature>
<dbReference type="InterPro" id="IPR000983">
    <property type="entry name" value="Bac_GSPG_pilin"/>
</dbReference>
<dbReference type="PANTHER" id="PTHR30093">
    <property type="entry name" value="GENERAL SECRETION PATHWAY PROTEIN G"/>
    <property type="match status" value="1"/>
</dbReference>
<keyword evidence="12" id="KW-1185">Reference proteome</keyword>
<reference evidence="11 12" key="1">
    <citation type="journal article" date="2019" name="Int. J. Syst. Evol. Microbiol.">
        <title>The Global Catalogue of Microorganisms (GCM) 10K type strain sequencing project: providing services to taxonomists for standard genome sequencing and annotation.</title>
        <authorList>
            <consortium name="The Broad Institute Genomics Platform"/>
            <consortium name="The Broad Institute Genome Sequencing Center for Infectious Disease"/>
            <person name="Wu L."/>
            <person name="Ma J."/>
        </authorList>
    </citation>
    <scope>NUCLEOTIDE SEQUENCE [LARGE SCALE GENOMIC DNA]</scope>
    <source>
        <strain evidence="11 12">JCM 13378</strain>
    </source>
</reference>
<keyword evidence="5" id="KW-0488">Methylation</keyword>
<dbReference type="Pfam" id="PF08334">
    <property type="entry name" value="T2SSG"/>
    <property type="match status" value="1"/>
</dbReference>
<dbReference type="NCBIfam" id="TIGR02532">
    <property type="entry name" value="IV_pilin_GFxxxE"/>
    <property type="match status" value="1"/>
</dbReference>
<dbReference type="Proteomes" id="UP001501757">
    <property type="component" value="Unassembled WGS sequence"/>
</dbReference>